<dbReference type="AlphaFoldDB" id="A0A7R9QNR4"/>
<feature type="domain" description="Thiolase C-terminal" evidence="13">
    <location>
        <begin position="214"/>
        <end position="354"/>
    </location>
</feature>
<dbReference type="PROSITE" id="PS00737">
    <property type="entry name" value="THIOLASE_2"/>
    <property type="match status" value="1"/>
</dbReference>
<sequence>EAVLSAGLSLSTPAHTVTQACISSNQAITTAIGYINSGLCETAVAGGVETMSDVPIRHSRKMRKWLLSLNKAKSTSQRLSMLLQLRPDYFVPELPAVAEFTTNEVMGHSGDRLAASFQVSRQEQDDYALRSHTYADKAFKEGLLSDLEPITVPKKGLVDRDNGIRVGTPEQMAKLRPAFVKPYGTVTAANASFLTDGASACLLMTEDKAKQMGLKPKAYLRQFLYVSQDPKDQLLLGPAYATPRILEKAGLTLKDVDVFEFHEAFAGQILANLKALDSDWFAKEYMKRSAKFGAPDLSKFNLWGGSLSIGHPFGATGVRLVTTAANRLIKENGRFGLVAACAAGGLGHAMIVERYPGA</sequence>
<evidence type="ECO:0000256" key="2">
    <source>
        <dbReference type="ARBA" id="ARBA00005005"/>
    </source>
</evidence>
<protein>
    <recommendedName>
        <fullName evidence="10">acetyl-CoA C-acyltransferase</fullName>
        <ecNumber evidence="10">2.3.1.16</ecNumber>
    </recommendedName>
</protein>
<dbReference type="PROSITE" id="PS00099">
    <property type="entry name" value="THIOLASE_3"/>
    <property type="match status" value="1"/>
</dbReference>
<dbReference type="FunFam" id="3.40.47.10:FF:000011">
    <property type="entry name" value="3-ketoacyl-CoA thiolase"/>
    <property type="match status" value="1"/>
</dbReference>
<dbReference type="Pfam" id="PF00108">
    <property type="entry name" value="Thiolase_N"/>
    <property type="match status" value="1"/>
</dbReference>
<feature type="domain" description="Thiolase N-terminal" evidence="12">
    <location>
        <begin position="2"/>
        <end position="207"/>
    </location>
</feature>
<accession>A0A7R9QNR4</accession>
<dbReference type="OrthoDB" id="5404651at2759"/>
<dbReference type="PROSITE" id="PS00098">
    <property type="entry name" value="THIOLASE_1"/>
    <property type="match status" value="1"/>
</dbReference>
<dbReference type="InterPro" id="IPR020616">
    <property type="entry name" value="Thiolase_N"/>
</dbReference>
<keyword evidence="4" id="KW-0963">Cytoplasm</keyword>
<evidence type="ECO:0000313" key="15">
    <source>
        <dbReference type="Proteomes" id="UP000728032"/>
    </source>
</evidence>
<evidence type="ECO:0000256" key="9">
    <source>
        <dbReference type="ARBA" id="ARBA00023315"/>
    </source>
</evidence>
<dbReference type="InterPro" id="IPR002155">
    <property type="entry name" value="Thiolase"/>
</dbReference>
<evidence type="ECO:0000256" key="7">
    <source>
        <dbReference type="ARBA" id="ARBA00023098"/>
    </source>
</evidence>
<keyword evidence="7" id="KW-0443">Lipid metabolism</keyword>
<evidence type="ECO:0000256" key="5">
    <source>
        <dbReference type="ARBA" id="ARBA00022679"/>
    </source>
</evidence>
<dbReference type="PANTHER" id="PTHR18919">
    <property type="entry name" value="ACETYL-COA C-ACYLTRANSFERASE"/>
    <property type="match status" value="1"/>
</dbReference>
<keyword evidence="8" id="KW-0496">Mitochondrion</keyword>
<reference evidence="14" key="1">
    <citation type="submission" date="2020-11" db="EMBL/GenBank/DDBJ databases">
        <authorList>
            <person name="Tran Van P."/>
        </authorList>
    </citation>
    <scope>NUCLEOTIDE SEQUENCE</scope>
</reference>
<dbReference type="PIRSF" id="PIRSF000429">
    <property type="entry name" value="Ac-CoA_Ac_transf"/>
    <property type="match status" value="1"/>
</dbReference>
<evidence type="ECO:0000256" key="1">
    <source>
        <dbReference type="ARBA" id="ARBA00004173"/>
    </source>
</evidence>
<dbReference type="InterPro" id="IPR016039">
    <property type="entry name" value="Thiolase-like"/>
</dbReference>
<dbReference type="EMBL" id="OC920798">
    <property type="protein sequence ID" value="CAD7652829.1"/>
    <property type="molecule type" value="Genomic_DNA"/>
</dbReference>
<dbReference type="PANTHER" id="PTHR18919:SF153">
    <property type="entry name" value="TRIFUNCTIONAL ENZYME SUBUNIT BETA, MITOCHONDRIAL"/>
    <property type="match status" value="1"/>
</dbReference>
<feature type="non-terminal residue" evidence="14">
    <location>
        <position position="358"/>
    </location>
</feature>
<comment type="similarity">
    <text evidence="3 11">Belongs to the thiolase-like superfamily. Thiolase family.</text>
</comment>
<dbReference type="GO" id="GO:0005739">
    <property type="term" value="C:mitochondrion"/>
    <property type="evidence" value="ECO:0007669"/>
    <property type="project" value="UniProtKB-SubCell"/>
</dbReference>
<dbReference type="SUPFAM" id="SSF53901">
    <property type="entry name" value="Thiolase-like"/>
    <property type="match status" value="1"/>
</dbReference>
<evidence type="ECO:0000256" key="4">
    <source>
        <dbReference type="ARBA" id="ARBA00022490"/>
    </source>
</evidence>
<proteinExistence type="inferred from homology"/>
<evidence type="ECO:0000256" key="11">
    <source>
        <dbReference type="RuleBase" id="RU003557"/>
    </source>
</evidence>
<dbReference type="InterPro" id="IPR020617">
    <property type="entry name" value="Thiolase_C"/>
</dbReference>
<dbReference type="InterPro" id="IPR020613">
    <property type="entry name" value="Thiolase_CS"/>
</dbReference>
<gene>
    <name evidence="14" type="ORF">ONB1V03_LOCUS9488</name>
</gene>
<name>A0A7R9QNR4_9ACAR</name>
<dbReference type="InterPro" id="IPR020615">
    <property type="entry name" value="Thiolase_acyl_enz_int_AS"/>
</dbReference>
<evidence type="ECO:0000259" key="12">
    <source>
        <dbReference type="Pfam" id="PF00108"/>
    </source>
</evidence>
<dbReference type="NCBIfam" id="TIGR01930">
    <property type="entry name" value="AcCoA-C-Actrans"/>
    <property type="match status" value="1"/>
</dbReference>
<evidence type="ECO:0000256" key="6">
    <source>
        <dbReference type="ARBA" id="ARBA00022832"/>
    </source>
</evidence>
<evidence type="ECO:0000259" key="13">
    <source>
        <dbReference type="Pfam" id="PF02803"/>
    </source>
</evidence>
<comment type="subcellular location">
    <subcellularLocation>
        <location evidence="1">Mitochondrion</location>
    </subcellularLocation>
</comment>
<keyword evidence="6" id="KW-0276">Fatty acid metabolism</keyword>
<evidence type="ECO:0000256" key="8">
    <source>
        <dbReference type="ARBA" id="ARBA00023128"/>
    </source>
</evidence>
<evidence type="ECO:0000313" key="14">
    <source>
        <dbReference type="EMBL" id="CAD7652829.1"/>
    </source>
</evidence>
<dbReference type="Gene3D" id="3.40.47.10">
    <property type="match status" value="1"/>
</dbReference>
<dbReference type="Pfam" id="PF02803">
    <property type="entry name" value="Thiolase_C"/>
    <property type="match status" value="1"/>
</dbReference>
<dbReference type="Proteomes" id="UP000728032">
    <property type="component" value="Unassembled WGS sequence"/>
</dbReference>
<evidence type="ECO:0000256" key="3">
    <source>
        <dbReference type="ARBA" id="ARBA00010982"/>
    </source>
</evidence>
<dbReference type="EMBL" id="CAJPVJ010005973">
    <property type="protein sequence ID" value="CAG2170016.1"/>
    <property type="molecule type" value="Genomic_DNA"/>
</dbReference>
<dbReference type="InterPro" id="IPR020610">
    <property type="entry name" value="Thiolase_AS"/>
</dbReference>
<dbReference type="GO" id="GO:0003988">
    <property type="term" value="F:acetyl-CoA C-acyltransferase activity"/>
    <property type="evidence" value="ECO:0007669"/>
    <property type="project" value="UniProtKB-EC"/>
</dbReference>
<keyword evidence="5 11" id="KW-0808">Transferase</keyword>
<dbReference type="EC" id="2.3.1.16" evidence="10"/>
<evidence type="ECO:0000256" key="10">
    <source>
        <dbReference type="ARBA" id="ARBA00024073"/>
    </source>
</evidence>
<dbReference type="GO" id="GO:0006635">
    <property type="term" value="P:fatty acid beta-oxidation"/>
    <property type="evidence" value="ECO:0007669"/>
    <property type="project" value="TreeGrafter"/>
</dbReference>
<keyword evidence="9 11" id="KW-0012">Acyltransferase</keyword>
<keyword evidence="15" id="KW-1185">Reference proteome</keyword>
<comment type="pathway">
    <text evidence="2">Lipid metabolism; fatty acid beta-oxidation.</text>
</comment>
<dbReference type="CDD" id="cd00751">
    <property type="entry name" value="thiolase"/>
    <property type="match status" value="1"/>
</dbReference>
<organism evidence="14">
    <name type="scientific">Oppiella nova</name>
    <dbReference type="NCBI Taxonomy" id="334625"/>
    <lineage>
        <taxon>Eukaryota</taxon>
        <taxon>Metazoa</taxon>
        <taxon>Ecdysozoa</taxon>
        <taxon>Arthropoda</taxon>
        <taxon>Chelicerata</taxon>
        <taxon>Arachnida</taxon>
        <taxon>Acari</taxon>
        <taxon>Acariformes</taxon>
        <taxon>Sarcoptiformes</taxon>
        <taxon>Oribatida</taxon>
        <taxon>Brachypylina</taxon>
        <taxon>Oppioidea</taxon>
        <taxon>Oppiidae</taxon>
        <taxon>Oppiella</taxon>
    </lineage>
</organism>